<evidence type="ECO:0000256" key="3">
    <source>
        <dbReference type="ARBA" id="ARBA00022475"/>
    </source>
</evidence>
<evidence type="ECO:0000256" key="4">
    <source>
        <dbReference type="ARBA" id="ARBA00022692"/>
    </source>
</evidence>
<evidence type="ECO:0000256" key="7">
    <source>
        <dbReference type="SAM" id="Phobius"/>
    </source>
</evidence>
<keyword evidence="9" id="KW-0449">Lipoprotein</keyword>
<accession>B8D1B7</accession>
<organism evidence="9 10">
    <name type="scientific">Halothermothrix orenii (strain H 168 / OCM 544 / DSM 9562)</name>
    <dbReference type="NCBI Taxonomy" id="373903"/>
    <lineage>
        <taxon>Bacteria</taxon>
        <taxon>Bacillati</taxon>
        <taxon>Bacillota</taxon>
        <taxon>Clostridia</taxon>
        <taxon>Halanaerobiales</taxon>
        <taxon>Halothermotrichaceae</taxon>
        <taxon>Halothermothrix</taxon>
    </lineage>
</organism>
<proteinExistence type="inferred from homology"/>
<comment type="subcellular location">
    <subcellularLocation>
        <location evidence="1">Cell membrane</location>
        <topology evidence="1">Multi-pass membrane protein</topology>
    </subcellularLocation>
</comment>
<dbReference type="GO" id="GO:0044874">
    <property type="term" value="P:lipoprotein localization to outer membrane"/>
    <property type="evidence" value="ECO:0007669"/>
    <property type="project" value="TreeGrafter"/>
</dbReference>
<dbReference type="AlphaFoldDB" id="B8D1B7"/>
<evidence type="ECO:0000313" key="9">
    <source>
        <dbReference type="EMBL" id="ACL71069.1"/>
    </source>
</evidence>
<evidence type="ECO:0000256" key="1">
    <source>
        <dbReference type="ARBA" id="ARBA00004651"/>
    </source>
</evidence>
<dbReference type="HOGENOM" id="CLU_000604_8_6_9"/>
<feature type="transmembrane region" description="Helical" evidence="7">
    <location>
        <begin position="316"/>
        <end position="347"/>
    </location>
</feature>
<keyword evidence="10" id="KW-1185">Reference proteome</keyword>
<dbReference type="InterPro" id="IPR051447">
    <property type="entry name" value="Lipoprotein-release_system"/>
</dbReference>
<comment type="similarity">
    <text evidence="2">Belongs to the ABC-4 integral membrane protein family. LolC/E subfamily.</text>
</comment>
<dbReference type="OrthoDB" id="9809768at2"/>
<evidence type="ECO:0000259" key="8">
    <source>
        <dbReference type="Pfam" id="PF02687"/>
    </source>
</evidence>
<dbReference type="KEGG" id="hor:Hore_23240"/>
<feature type="domain" description="ABC3 transporter permease C-terminal" evidence="8">
    <location>
        <begin position="275"/>
        <end position="408"/>
    </location>
</feature>
<evidence type="ECO:0000256" key="2">
    <source>
        <dbReference type="ARBA" id="ARBA00005236"/>
    </source>
</evidence>
<feature type="transmembrane region" description="Helical" evidence="7">
    <location>
        <begin position="381"/>
        <end position="400"/>
    </location>
</feature>
<dbReference type="EMBL" id="CP001098">
    <property type="protein sequence ID" value="ACL71069.1"/>
    <property type="molecule type" value="Genomic_DNA"/>
</dbReference>
<gene>
    <name evidence="9" type="ordered locus">Hore_23240</name>
</gene>
<feature type="transmembrane region" description="Helical" evidence="7">
    <location>
        <begin position="274"/>
        <end position="296"/>
    </location>
</feature>
<dbReference type="GO" id="GO:0098797">
    <property type="term" value="C:plasma membrane protein complex"/>
    <property type="evidence" value="ECO:0007669"/>
    <property type="project" value="TreeGrafter"/>
</dbReference>
<dbReference type="eggNOG" id="COG4591">
    <property type="taxonomic scope" value="Bacteria"/>
</dbReference>
<name>B8D1B7_HALOH</name>
<keyword evidence="6 7" id="KW-0472">Membrane</keyword>
<keyword evidence="5 7" id="KW-1133">Transmembrane helix</keyword>
<evidence type="ECO:0000313" key="10">
    <source>
        <dbReference type="Proteomes" id="UP000000719"/>
    </source>
</evidence>
<keyword evidence="3" id="KW-1003">Cell membrane</keyword>
<feature type="transmembrane region" description="Helical" evidence="7">
    <location>
        <begin position="20"/>
        <end position="43"/>
    </location>
</feature>
<dbReference type="STRING" id="373903.Hore_23240"/>
<dbReference type="InterPro" id="IPR003838">
    <property type="entry name" value="ABC3_permease_C"/>
</dbReference>
<sequence>MFLVKLAFKNLTRHRKRTLITAAVIALAVVIYLMTDSLLIGMVDKSFENVIDFESGHIQIVNQNYWEEREDLPLKNLIRPDRELLTFLQKVDGLKGLTPVLTFSATLNNGIEEIPVVAQGIDPQSYSQVLRAGEYLVEGEFLTGNKSTAVMGKTLAKLMDLKTGDYITLVIKSKEGTFNTIDVQISGLVDSPNPSINENIVFVPLEIARQALNVRGMVSQIIIRVEDRIRAVETARLLSDDLQEAGSSLRAFSWRKSAEYIVALNKAERVETQMILGIILLIAAIGIINFVVLAALERMEEIGMMKALGLKQWEIVIVFVMEAVGVSLIGGIIGCLVGGAVVAYLVFYGVDIFSLGGEDAISSMGIPVLGRIYGGFNPGSFIFVFSYSVIVSLLVSIFPARWAARKDPVKAIYHR</sequence>
<evidence type="ECO:0000256" key="5">
    <source>
        <dbReference type="ARBA" id="ARBA00022989"/>
    </source>
</evidence>
<dbReference type="PANTHER" id="PTHR30489:SF0">
    <property type="entry name" value="LIPOPROTEIN-RELEASING SYSTEM TRANSMEMBRANE PROTEIN LOLE"/>
    <property type="match status" value="1"/>
</dbReference>
<protein>
    <submittedName>
        <fullName evidence="9">ABC-type transport system, involved in lipoprotein release, permease component</fullName>
    </submittedName>
</protein>
<keyword evidence="4 7" id="KW-0812">Transmembrane</keyword>
<dbReference type="Proteomes" id="UP000000719">
    <property type="component" value="Chromosome"/>
</dbReference>
<evidence type="ECO:0000256" key="6">
    <source>
        <dbReference type="ARBA" id="ARBA00023136"/>
    </source>
</evidence>
<dbReference type="Pfam" id="PF02687">
    <property type="entry name" value="FtsX"/>
    <property type="match status" value="1"/>
</dbReference>
<dbReference type="PANTHER" id="PTHR30489">
    <property type="entry name" value="LIPOPROTEIN-RELEASING SYSTEM TRANSMEMBRANE PROTEIN LOLE"/>
    <property type="match status" value="1"/>
</dbReference>
<reference evidence="9 10" key="1">
    <citation type="journal article" date="2009" name="PLoS ONE">
        <title>Genome analysis of the anaerobic thermohalophilic bacterium Halothermothrix orenii.</title>
        <authorList>
            <person name="Mavromatis K."/>
            <person name="Ivanova N."/>
            <person name="Anderson I."/>
            <person name="Lykidis A."/>
            <person name="Hooper S.D."/>
            <person name="Sun H."/>
            <person name="Kunin V."/>
            <person name="Lapidus A."/>
            <person name="Hugenholtz P."/>
            <person name="Patel B."/>
            <person name="Kyrpides N.C."/>
        </authorList>
    </citation>
    <scope>NUCLEOTIDE SEQUENCE [LARGE SCALE GENOMIC DNA]</scope>
    <source>
        <strain evidence="10">H 168 / OCM 544 / DSM 9562</strain>
    </source>
</reference>